<dbReference type="Gene3D" id="2.30.29.30">
    <property type="entry name" value="Pleckstrin-homology domain (PH domain)/Phosphotyrosine-binding domain (PTB)"/>
    <property type="match status" value="1"/>
</dbReference>
<dbReference type="InterPro" id="IPR011993">
    <property type="entry name" value="PH-like_dom_sf"/>
</dbReference>
<evidence type="ECO:0000313" key="4">
    <source>
        <dbReference type="Proteomes" id="UP000762676"/>
    </source>
</evidence>
<dbReference type="PANTHER" id="PTHR21642">
    <property type="entry name" value="CEREBRAL CAVERNOUS MALFORMATIONS PROTEIN 2 HOMOLOG"/>
    <property type="match status" value="1"/>
</dbReference>
<evidence type="ECO:0000256" key="1">
    <source>
        <dbReference type="ARBA" id="ARBA00010822"/>
    </source>
</evidence>
<name>A0AAV4GWW3_9GAST</name>
<reference evidence="3 4" key="1">
    <citation type="journal article" date="2021" name="Elife">
        <title>Chloroplast acquisition without the gene transfer in kleptoplastic sea slugs, Plakobranchus ocellatus.</title>
        <authorList>
            <person name="Maeda T."/>
            <person name="Takahashi S."/>
            <person name="Yoshida T."/>
            <person name="Shimamura S."/>
            <person name="Takaki Y."/>
            <person name="Nagai Y."/>
            <person name="Toyoda A."/>
            <person name="Suzuki Y."/>
            <person name="Arimoto A."/>
            <person name="Ishii H."/>
            <person name="Satoh N."/>
            <person name="Nishiyama T."/>
            <person name="Hasebe M."/>
            <person name="Maruyama T."/>
            <person name="Minagawa J."/>
            <person name="Obokata J."/>
            <person name="Shigenobu S."/>
        </authorList>
    </citation>
    <scope>NUCLEOTIDE SEQUENCE [LARGE SCALE GENOMIC DNA]</scope>
</reference>
<proteinExistence type="inferred from homology"/>
<dbReference type="PANTHER" id="PTHR21642:SF6">
    <property type="entry name" value="CEREBRAL CAVERNOUS MALFORMATIONS 2 HARMONIN-HOMOLOGY DOMAIN-CONTAINING PROTEIN"/>
    <property type="match status" value="1"/>
</dbReference>
<keyword evidence="4" id="KW-1185">Reference proteome</keyword>
<accession>A0AAV4GWW3</accession>
<dbReference type="EMBL" id="BMAT01012318">
    <property type="protein sequence ID" value="GFR89786.1"/>
    <property type="molecule type" value="Genomic_DNA"/>
</dbReference>
<dbReference type="Proteomes" id="UP000762676">
    <property type="component" value="Unassembled WGS sequence"/>
</dbReference>
<evidence type="ECO:0000313" key="3">
    <source>
        <dbReference type="EMBL" id="GFR89786.1"/>
    </source>
</evidence>
<evidence type="ECO:0000256" key="2">
    <source>
        <dbReference type="SAM" id="MobiDB-lite"/>
    </source>
</evidence>
<gene>
    <name evidence="3" type="ORF">ElyMa_006133900</name>
</gene>
<feature type="region of interest" description="Disordered" evidence="2">
    <location>
        <begin position="1"/>
        <end position="30"/>
    </location>
</feature>
<comment type="caution">
    <text evidence="3">The sequence shown here is derived from an EMBL/GenBank/DDBJ whole genome shotgun (WGS) entry which is preliminary data.</text>
</comment>
<protein>
    <submittedName>
        <fullName evidence="3">Cerebral cavernous malformations protein 2 homolog isoform X2</fullName>
    </submittedName>
</protein>
<dbReference type="AlphaFoldDB" id="A0AAV4GWW3"/>
<sequence>MSAKDEPRHTLKLFSRKPLPAPSQHEKPRTLNRYELKTPMYPNKPHNLIDGHVSETVQFAGEIEGVSPDLDITNRTDVLRIIDKGKKQGVIPVHLEAHERLAILSLSVFNIKISAHVNHISSLSPYEFCCNLELVGSPHSSQQNEHSGAN</sequence>
<dbReference type="InterPro" id="IPR026159">
    <property type="entry name" value="Malcavernin"/>
</dbReference>
<organism evidence="3 4">
    <name type="scientific">Elysia marginata</name>
    <dbReference type="NCBI Taxonomy" id="1093978"/>
    <lineage>
        <taxon>Eukaryota</taxon>
        <taxon>Metazoa</taxon>
        <taxon>Spiralia</taxon>
        <taxon>Lophotrochozoa</taxon>
        <taxon>Mollusca</taxon>
        <taxon>Gastropoda</taxon>
        <taxon>Heterobranchia</taxon>
        <taxon>Euthyneura</taxon>
        <taxon>Panpulmonata</taxon>
        <taxon>Sacoglossa</taxon>
        <taxon>Placobranchoidea</taxon>
        <taxon>Plakobranchidae</taxon>
        <taxon>Elysia</taxon>
    </lineage>
</organism>
<comment type="similarity">
    <text evidence="1">Belongs to the CCM2 family.</text>
</comment>